<dbReference type="EMBL" id="HG994367">
    <property type="protein sequence ID" value="CAF1698189.1"/>
    <property type="molecule type" value="Genomic_DNA"/>
</dbReference>
<evidence type="ECO:0000256" key="1">
    <source>
        <dbReference type="SAM" id="Phobius"/>
    </source>
</evidence>
<keyword evidence="1" id="KW-0812">Transmembrane</keyword>
<protein>
    <submittedName>
        <fullName evidence="2">(rape) hypothetical protein</fullName>
    </submittedName>
</protein>
<name>A0A816HXA9_BRANA</name>
<evidence type="ECO:0000313" key="2">
    <source>
        <dbReference type="EMBL" id="CAF1698189.1"/>
    </source>
</evidence>
<dbReference type="Proteomes" id="UP001295469">
    <property type="component" value="Chromosome C03"/>
</dbReference>
<gene>
    <name evidence="2" type="ORF">DARMORV10_C03P12210.1</name>
</gene>
<sequence length="363" mass="40133">MAYQANFDTTPSSSVAPRPWWSRPMMTVPPISERESTSKEMAVMCAPCCGGFFTIVLVFLIFSFIDDAHFHAKISLQSFAVSSTTWQGDFLVKIPRSRYSIYYDGDDASVSLGSRNVAVLNITSRRVSRDRTAFSLSFVAEEGNRSDIVSEDLDIKLVAKHKRYQDYDKAGEFNIRCQNLTRGREKIICDSSFTDLKLFSLIVHRELFAHSVSVSVSNVTNAANVSTADWRTGLVAKSPVTRCKLSLHTVTSRLLRGDEVISQVSPSLDDFGRLVTTEKNDEPVTIVDFKHVVTSGVNGSVVWDYRVESVVGLKAKFAHGFLSVICSGIPVKFTTDSAGNVFGSLLGGMRRCGYSLRDNLNSV</sequence>
<reference evidence="2" key="1">
    <citation type="submission" date="2021-01" db="EMBL/GenBank/DDBJ databases">
        <authorList>
            <consortium name="Genoscope - CEA"/>
            <person name="William W."/>
        </authorList>
    </citation>
    <scope>NUCLEOTIDE SEQUENCE</scope>
</reference>
<dbReference type="AlphaFoldDB" id="A0A816HXA9"/>
<feature type="transmembrane region" description="Helical" evidence="1">
    <location>
        <begin position="41"/>
        <end position="65"/>
    </location>
</feature>
<keyword evidence="1" id="KW-1133">Transmembrane helix</keyword>
<proteinExistence type="predicted"/>
<organism evidence="2">
    <name type="scientific">Brassica napus</name>
    <name type="common">Rape</name>
    <dbReference type="NCBI Taxonomy" id="3708"/>
    <lineage>
        <taxon>Eukaryota</taxon>
        <taxon>Viridiplantae</taxon>
        <taxon>Streptophyta</taxon>
        <taxon>Embryophyta</taxon>
        <taxon>Tracheophyta</taxon>
        <taxon>Spermatophyta</taxon>
        <taxon>Magnoliopsida</taxon>
        <taxon>eudicotyledons</taxon>
        <taxon>Gunneridae</taxon>
        <taxon>Pentapetalae</taxon>
        <taxon>rosids</taxon>
        <taxon>malvids</taxon>
        <taxon>Brassicales</taxon>
        <taxon>Brassicaceae</taxon>
        <taxon>Brassiceae</taxon>
        <taxon>Brassica</taxon>
    </lineage>
</organism>
<keyword evidence="1" id="KW-0472">Membrane</keyword>
<accession>A0A816HXA9</accession>